<dbReference type="EMBL" id="FAXN01000001">
    <property type="protein sequence ID" value="CUV64920.1"/>
    <property type="molecule type" value="Genomic_DNA"/>
</dbReference>
<gene>
    <name evidence="2" type="ORF">BN3087_10001</name>
</gene>
<protein>
    <recommendedName>
        <fullName evidence="1">Bacterial Ig-like domain-containing protein</fullName>
    </recommendedName>
</protein>
<dbReference type="Pfam" id="PF19077">
    <property type="entry name" value="Big_13"/>
    <property type="match status" value="1"/>
</dbReference>
<accession>A0A0S4XLT9</accession>
<reference evidence="2" key="1">
    <citation type="submission" date="2015-11" db="EMBL/GenBank/DDBJ databases">
        <authorList>
            <person name="Zhang Y."/>
            <person name="Guo Z."/>
        </authorList>
    </citation>
    <scope>NUCLEOTIDE SEQUENCE</scope>
    <source>
        <strain evidence="2">BN30871</strain>
    </source>
</reference>
<dbReference type="Gene3D" id="2.60.40.10">
    <property type="entry name" value="Immunoglobulins"/>
    <property type="match status" value="1"/>
</dbReference>
<proteinExistence type="predicted"/>
<dbReference type="InterPro" id="IPR044016">
    <property type="entry name" value="Big_13"/>
</dbReference>
<dbReference type="InterPro" id="IPR013783">
    <property type="entry name" value="Ig-like_fold"/>
</dbReference>
<organism evidence="2">
    <name type="scientific">Sulfurovum sp. enrichment culture clone C5</name>
    <dbReference type="NCBI Taxonomy" id="497650"/>
    <lineage>
        <taxon>Bacteria</taxon>
        <taxon>Pseudomonadati</taxon>
        <taxon>Campylobacterota</taxon>
        <taxon>Epsilonproteobacteria</taxon>
        <taxon>Campylobacterales</taxon>
        <taxon>Sulfurovaceae</taxon>
        <taxon>Sulfurovum</taxon>
        <taxon>environmental samples</taxon>
    </lineage>
</organism>
<name>A0A0S4XLT9_9BACT</name>
<evidence type="ECO:0000313" key="2">
    <source>
        <dbReference type="EMBL" id="CUV64920.1"/>
    </source>
</evidence>
<evidence type="ECO:0000259" key="1">
    <source>
        <dbReference type="Pfam" id="PF19077"/>
    </source>
</evidence>
<feature type="domain" description="Bacterial Ig-like" evidence="1">
    <location>
        <begin position="220"/>
        <end position="320"/>
    </location>
</feature>
<dbReference type="AlphaFoldDB" id="A0A0S4XLT9"/>
<sequence length="747" mass="79194">MSREIMIIAKNKDGIVSNNIVKIGENGEHIVIKGTKDTFYEIKDMATNRAPDQIYTKRFKNDLKLKINPKGGALDGMGEADVTIENYCANGNCEIVGVHETGEYYQYVPQSGDKGLMTTNIADGEFAYQSLGTVEAGGFGPLSLLPLAGLGGLGGGGGSKPDTTAPDAPNVTMVADNIDSAAGATGLFWGADTDTGSWNIDSTTGSISISGNVNVTSDGKIITNDSAPTLSGTGEAGTIVRVYDGNIDPNNPTTNLIGETTVANDGTWSITTKELQPYSTVDGTSNASPLQNSEHTLNITLTDTAGNVSTPTPIDMIVDTFMTYNMSHLTFTNLDDGNERNDQNVEVGDNHYFTGAFTISDDFVAEGGTGELENVPYQEGDEVYVKLTNQETGEEYLVGGPNNPTTIVDSNGKWSIIIDPTQLYYNKTTNTMEKLLDGHYTNQVIVLEASGDICVSASGTFTSQNGISFGSFGIDTTAPDVSQITSITSPDHTLKINVVDSTPLYLFKGDETDGLQRDSDYLTGLGVNEVIIYKDGNLSTPVADIYIGSNSVTDSVFWNDTSIVADGVYEYQLETIDVAGNSSGISETFYAVVDADRNGSYSGATIDVAGTAEDEVFQTDVLNLGFKLDGGGGVDTLVLNPTSTTSTTLTLDSNDTVNFEIYNLGTAATLKIDDLASVQNAGSSYTDHALTIQGKTGGKVDLDTATWADTGVNQVIDGVTYNVYHNSTIDPANTNYDLWIQSNVSVI</sequence>